<keyword evidence="2" id="KW-1185">Reference proteome</keyword>
<comment type="caution">
    <text evidence="1">The sequence shown here is derived from an EMBL/GenBank/DDBJ whole genome shotgun (WGS) entry which is preliminary data.</text>
</comment>
<name>A0ABR5Q2F1_9ACTN</name>
<organism evidence="1 2">
    <name type="scientific">Lancefieldella rimae</name>
    <dbReference type="NCBI Taxonomy" id="1383"/>
    <lineage>
        <taxon>Bacteria</taxon>
        <taxon>Bacillati</taxon>
        <taxon>Actinomycetota</taxon>
        <taxon>Coriobacteriia</taxon>
        <taxon>Coriobacteriales</taxon>
        <taxon>Atopobiaceae</taxon>
        <taxon>Lancefieldella</taxon>
    </lineage>
</organism>
<accession>A0ABR5Q2F1</accession>
<gene>
    <name evidence="1" type="ORF">IV60_GL000801</name>
</gene>
<evidence type="ECO:0000313" key="2">
    <source>
        <dbReference type="Proteomes" id="UP000051927"/>
    </source>
</evidence>
<dbReference type="EMBL" id="JQCP01000002">
    <property type="protein sequence ID" value="KRO02368.1"/>
    <property type="molecule type" value="Genomic_DNA"/>
</dbReference>
<evidence type="ECO:0000313" key="1">
    <source>
        <dbReference type="EMBL" id="KRO02368.1"/>
    </source>
</evidence>
<dbReference type="Proteomes" id="UP000051927">
    <property type="component" value="Unassembled WGS sequence"/>
</dbReference>
<reference evidence="1 2" key="1">
    <citation type="journal article" date="2015" name="Genome Announc.">
        <title>Expanding the biotechnology potential of lactobacilli through comparative genomics of 213 strains and associated genera.</title>
        <authorList>
            <person name="Sun Z."/>
            <person name="Harris H.M."/>
            <person name="McCann A."/>
            <person name="Guo C."/>
            <person name="Argimon S."/>
            <person name="Zhang W."/>
            <person name="Yang X."/>
            <person name="Jeffery I.B."/>
            <person name="Cooney J.C."/>
            <person name="Kagawa T.F."/>
            <person name="Liu W."/>
            <person name="Song Y."/>
            <person name="Salvetti E."/>
            <person name="Wrobel A."/>
            <person name="Rasinkangas P."/>
            <person name="Parkhill J."/>
            <person name="Rea M.C."/>
            <person name="O'Sullivan O."/>
            <person name="Ritari J."/>
            <person name="Douillard F.P."/>
            <person name="Paul Ross R."/>
            <person name="Yang R."/>
            <person name="Briner A.E."/>
            <person name="Felis G.E."/>
            <person name="de Vos W.M."/>
            <person name="Barrangou R."/>
            <person name="Klaenhammer T.R."/>
            <person name="Caufield P.W."/>
            <person name="Cui Y."/>
            <person name="Zhang H."/>
            <person name="O'Toole P.W."/>
        </authorList>
    </citation>
    <scope>NUCLEOTIDE SEQUENCE [LARGE SCALE GENOMIC DNA]</scope>
    <source>
        <strain evidence="1 2">DSM 7090</strain>
    </source>
</reference>
<protein>
    <submittedName>
        <fullName evidence="1">Uncharacterized protein</fullName>
    </submittedName>
</protein>
<sequence length="85" mass="9358">MPRIHWSEVMRAFARSAPQVNSHIGLALALDPNPHVAEPPQVECSRCDLCALDLLVQPGAPSRKDLVDPGLSCDLLDIRHLQLLE</sequence>
<proteinExistence type="predicted"/>